<comment type="caution">
    <text evidence="1">The sequence shown here is derived from an EMBL/GenBank/DDBJ whole genome shotgun (WGS) entry which is preliminary data.</text>
</comment>
<accession>A0A1V6SY45</accession>
<name>A0A1V6SY45_9EURO</name>
<organism evidence="1 2">
    <name type="scientific">Penicillium steckii</name>
    <dbReference type="NCBI Taxonomy" id="303698"/>
    <lineage>
        <taxon>Eukaryota</taxon>
        <taxon>Fungi</taxon>
        <taxon>Dikarya</taxon>
        <taxon>Ascomycota</taxon>
        <taxon>Pezizomycotina</taxon>
        <taxon>Eurotiomycetes</taxon>
        <taxon>Eurotiomycetidae</taxon>
        <taxon>Eurotiales</taxon>
        <taxon>Aspergillaceae</taxon>
        <taxon>Penicillium</taxon>
    </lineage>
</organism>
<dbReference type="AlphaFoldDB" id="A0A1V6SY45"/>
<dbReference type="EMBL" id="MLKD01000017">
    <property type="protein sequence ID" value="OQE18704.1"/>
    <property type="molecule type" value="Genomic_DNA"/>
</dbReference>
<gene>
    <name evidence="1" type="ORF">PENSTE_c017G09060</name>
</gene>
<evidence type="ECO:0000313" key="2">
    <source>
        <dbReference type="Proteomes" id="UP000191285"/>
    </source>
</evidence>
<protein>
    <submittedName>
        <fullName evidence="1">Uncharacterized protein</fullName>
    </submittedName>
</protein>
<proteinExistence type="predicted"/>
<keyword evidence="2" id="KW-1185">Reference proteome</keyword>
<reference evidence="2" key="1">
    <citation type="journal article" date="2017" name="Nat. Microbiol.">
        <title>Global analysis of biosynthetic gene clusters reveals vast potential of secondary metabolite production in Penicillium species.</title>
        <authorList>
            <person name="Nielsen J.C."/>
            <person name="Grijseels S."/>
            <person name="Prigent S."/>
            <person name="Ji B."/>
            <person name="Dainat J."/>
            <person name="Nielsen K.F."/>
            <person name="Frisvad J.C."/>
            <person name="Workman M."/>
            <person name="Nielsen J."/>
        </authorList>
    </citation>
    <scope>NUCLEOTIDE SEQUENCE [LARGE SCALE GENOMIC DNA]</scope>
    <source>
        <strain evidence="2">IBT 24891</strain>
    </source>
</reference>
<evidence type="ECO:0000313" key="1">
    <source>
        <dbReference type="EMBL" id="OQE18704.1"/>
    </source>
</evidence>
<dbReference type="Proteomes" id="UP000191285">
    <property type="component" value="Unassembled WGS sequence"/>
</dbReference>
<sequence length="79" mass="8880">MDFYVKGTLIWDYLRIGRTLDGLTEKNPIFSIGFLFVTSGTTAMLTSLSTTKTIAGIDGKSRLQDLIHHCLLKWWEGSV</sequence>